<evidence type="ECO:0000313" key="1">
    <source>
        <dbReference type="EMBL" id="PJI86201.1"/>
    </source>
</evidence>
<name>A0A2M8W5J5_9RHOB</name>
<sequence>MLVNDIALDPAFLITGEFIHINLFTSAARPAELHKYYSYVVCERGRFDRIHTSRRNLLRTTTHPHSLDTNDKPSLAPAMRLIVGHNGITLAKRPSESANFHGLRNAIKALAREAARIDHSTQKDHK</sequence>
<dbReference type="EMBL" id="PGTY01000002">
    <property type="protein sequence ID" value="PJI86201.1"/>
    <property type="molecule type" value="Genomic_DNA"/>
</dbReference>
<gene>
    <name evidence="1" type="ORF">BC777_2567</name>
</gene>
<keyword evidence="2" id="KW-1185">Reference proteome</keyword>
<accession>A0A2M8W5J5</accession>
<reference evidence="1 2" key="1">
    <citation type="submission" date="2017-11" db="EMBL/GenBank/DDBJ databases">
        <title>Genomic Encyclopedia of Archaeal and Bacterial Type Strains, Phase II (KMG-II): From Individual Species to Whole Genera.</title>
        <authorList>
            <person name="Goeker M."/>
        </authorList>
    </citation>
    <scope>NUCLEOTIDE SEQUENCE [LARGE SCALE GENOMIC DNA]</scope>
    <source>
        <strain evidence="1 2">DSM 29128</strain>
    </source>
</reference>
<dbReference type="AlphaFoldDB" id="A0A2M8W5J5"/>
<dbReference type="Proteomes" id="UP000228531">
    <property type="component" value="Unassembled WGS sequence"/>
</dbReference>
<protein>
    <submittedName>
        <fullName evidence="1">Uncharacterized protein</fullName>
    </submittedName>
</protein>
<evidence type="ECO:0000313" key="2">
    <source>
        <dbReference type="Proteomes" id="UP000228531"/>
    </source>
</evidence>
<dbReference type="RefSeq" id="WP_168769156.1">
    <property type="nucleotide sequence ID" value="NZ_PGTY01000002.1"/>
</dbReference>
<organism evidence="1 2">
    <name type="scientific">Yoonia maricola</name>
    <dbReference type="NCBI Taxonomy" id="420999"/>
    <lineage>
        <taxon>Bacteria</taxon>
        <taxon>Pseudomonadati</taxon>
        <taxon>Pseudomonadota</taxon>
        <taxon>Alphaproteobacteria</taxon>
        <taxon>Rhodobacterales</taxon>
        <taxon>Paracoccaceae</taxon>
        <taxon>Yoonia</taxon>
    </lineage>
</organism>
<proteinExistence type="predicted"/>
<comment type="caution">
    <text evidence="1">The sequence shown here is derived from an EMBL/GenBank/DDBJ whole genome shotgun (WGS) entry which is preliminary data.</text>
</comment>